<protein>
    <recommendedName>
        <fullName evidence="1">Protein kinase domain-containing protein</fullName>
    </recommendedName>
</protein>
<gene>
    <name evidence="2" type="ORF">NEMBOFW57_004591</name>
</gene>
<dbReference type="InterPro" id="IPR000719">
    <property type="entry name" value="Prot_kinase_dom"/>
</dbReference>
<name>A0AAD4F7P4_9PEZI</name>
<dbReference type="SUPFAM" id="SSF56112">
    <property type="entry name" value="Protein kinase-like (PK-like)"/>
    <property type="match status" value="1"/>
</dbReference>
<organism evidence="2 3">
    <name type="scientific">Staphylotrichum longicolle</name>
    <dbReference type="NCBI Taxonomy" id="669026"/>
    <lineage>
        <taxon>Eukaryota</taxon>
        <taxon>Fungi</taxon>
        <taxon>Dikarya</taxon>
        <taxon>Ascomycota</taxon>
        <taxon>Pezizomycotina</taxon>
        <taxon>Sordariomycetes</taxon>
        <taxon>Sordariomycetidae</taxon>
        <taxon>Sordariales</taxon>
        <taxon>Chaetomiaceae</taxon>
        <taxon>Staphylotrichum</taxon>
    </lineage>
</organism>
<evidence type="ECO:0000313" key="3">
    <source>
        <dbReference type="Proteomes" id="UP001197093"/>
    </source>
</evidence>
<feature type="domain" description="Protein kinase" evidence="1">
    <location>
        <begin position="162"/>
        <end position="363"/>
    </location>
</feature>
<dbReference type="Gene3D" id="1.10.510.10">
    <property type="entry name" value="Transferase(Phosphotransferase) domain 1"/>
    <property type="match status" value="1"/>
</dbReference>
<dbReference type="Proteomes" id="UP001197093">
    <property type="component" value="Unassembled WGS sequence"/>
</dbReference>
<dbReference type="EMBL" id="JAHCVI010000001">
    <property type="protein sequence ID" value="KAG7294516.1"/>
    <property type="molecule type" value="Genomic_DNA"/>
</dbReference>
<dbReference type="PROSITE" id="PS50011">
    <property type="entry name" value="PROTEIN_KINASE_DOM"/>
    <property type="match status" value="1"/>
</dbReference>
<dbReference type="AlphaFoldDB" id="A0AAD4F7P4"/>
<dbReference type="InterPro" id="IPR011009">
    <property type="entry name" value="Kinase-like_dom_sf"/>
</dbReference>
<comment type="caution">
    <text evidence="2">The sequence shown here is derived from an EMBL/GenBank/DDBJ whole genome shotgun (WGS) entry which is preliminary data.</text>
</comment>
<reference evidence="2" key="1">
    <citation type="submission" date="2023-02" db="EMBL/GenBank/DDBJ databases">
        <authorList>
            <person name="Palmer J.M."/>
        </authorList>
    </citation>
    <scope>NUCLEOTIDE SEQUENCE</scope>
    <source>
        <strain evidence="2">FW57</strain>
    </source>
</reference>
<evidence type="ECO:0000259" key="1">
    <source>
        <dbReference type="PROSITE" id="PS50011"/>
    </source>
</evidence>
<sequence length="363" mass="39821">MASPGNVSPRLAGVRYVGLGGLMSVVLTFHYNGVHFKVVAASPDDEAGGEGLLPPLYKFDESIEGKIMTEIADLSWGEFDKARDDACERLEDQLAELAANACLPAMRQLAPTPIPDARTLEQYLYPQTHTLQVLTDFGCDGLTCRPLDGYTGIPERHPPISEDRLRTMGLSLETTDIPIVKVSQVILVKRFQGLVWKATVDGKDGEEMICKASIDIFDDHPIADELEAYFKIRSSGAELRVPEGVIGILLGYIPHEHHNLRALLAGVDAGAIPPEKATVSSRRKWATQIRETLRGLHNIGILWRDIKTDNVLINKDGDAVVLDFGGGNTMGWVDHDKYGSMEGEEQGLKKIMEALKVPGLDEE</sequence>
<proteinExistence type="predicted"/>
<keyword evidence="3" id="KW-1185">Reference proteome</keyword>
<dbReference type="Pfam" id="PF00069">
    <property type="entry name" value="Pkinase"/>
    <property type="match status" value="1"/>
</dbReference>
<accession>A0AAD4F7P4</accession>
<dbReference type="GO" id="GO:0004672">
    <property type="term" value="F:protein kinase activity"/>
    <property type="evidence" value="ECO:0007669"/>
    <property type="project" value="InterPro"/>
</dbReference>
<dbReference type="GO" id="GO:0005524">
    <property type="term" value="F:ATP binding"/>
    <property type="evidence" value="ECO:0007669"/>
    <property type="project" value="InterPro"/>
</dbReference>
<evidence type="ECO:0000313" key="2">
    <source>
        <dbReference type="EMBL" id="KAG7294516.1"/>
    </source>
</evidence>